<reference evidence="1" key="1">
    <citation type="submission" date="2019-04" db="EMBL/GenBank/DDBJ databases">
        <title>Friends and foes A comparative genomics studyof 23 Aspergillus species from section Flavi.</title>
        <authorList>
            <consortium name="DOE Joint Genome Institute"/>
            <person name="Kjaerbolling I."/>
            <person name="Vesth T."/>
            <person name="Frisvad J.C."/>
            <person name="Nybo J.L."/>
            <person name="Theobald S."/>
            <person name="Kildgaard S."/>
            <person name="Isbrandt T."/>
            <person name="Kuo A."/>
            <person name="Sato A."/>
            <person name="Lyhne E.K."/>
            <person name="Kogle M.E."/>
            <person name="Wiebenga A."/>
            <person name="Kun R.S."/>
            <person name="Lubbers R.J."/>
            <person name="Makela M.R."/>
            <person name="Barry K."/>
            <person name="Chovatia M."/>
            <person name="Clum A."/>
            <person name="Daum C."/>
            <person name="Haridas S."/>
            <person name="He G."/>
            <person name="LaButti K."/>
            <person name="Lipzen A."/>
            <person name="Mondo S."/>
            <person name="Riley R."/>
            <person name="Salamov A."/>
            <person name="Simmons B.A."/>
            <person name="Magnuson J.K."/>
            <person name="Henrissat B."/>
            <person name="Mortensen U.H."/>
            <person name="Larsen T.O."/>
            <person name="Devries R.P."/>
            <person name="Grigoriev I.V."/>
            <person name="Machida M."/>
            <person name="Baker S.E."/>
            <person name="Andersen M.R."/>
        </authorList>
    </citation>
    <scope>NUCLEOTIDE SEQUENCE [LARGE SCALE GENOMIC DNA]</scope>
    <source>
        <strain evidence="1">IBT 14317</strain>
    </source>
</reference>
<dbReference type="EMBL" id="ML735232">
    <property type="protein sequence ID" value="KAE8393099.1"/>
    <property type="molecule type" value="Genomic_DNA"/>
</dbReference>
<accession>A0A5N7CGU6</accession>
<proteinExistence type="predicted"/>
<sequence length="91" mass="10110">MVNICSHAAPAHIPEGDKVPLVSQCVVRDRMRSRELATLHGYCCIGFEGAASSDPIGITTSNAPIFFLSTLIRDYSRRHCPIDYSLNWMID</sequence>
<name>A0A5N7CGU6_PETAA</name>
<gene>
    <name evidence="1" type="ORF">BDV23DRAFT_150078</name>
</gene>
<dbReference type="AlphaFoldDB" id="A0A5N7CGU6"/>
<evidence type="ECO:0000313" key="1">
    <source>
        <dbReference type="EMBL" id="KAE8393099.1"/>
    </source>
</evidence>
<protein>
    <submittedName>
        <fullName evidence="1">Uncharacterized protein</fullName>
    </submittedName>
</protein>
<organism evidence="1">
    <name type="scientific">Petromyces alliaceus</name>
    <name type="common">Aspergillus alliaceus</name>
    <dbReference type="NCBI Taxonomy" id="209559"/>
    <lineage>
        <taxon>Eukaryota</taxon>
        <taxon>Fungi</taxon>
        <taxon>Dikarya</taxon>
        <taxon>Ascomycota</taxon>
        <taxon>Pezizomycotina</taxon>
        <taxon>Eurotiomycetes</taxon>
        <taxon>Eurotiomycetidae</taxon>
        <taxon>Eurotiales</taxon>
        <taxon>Aspergillaceae</taxon>
        <taxon>Aspergillus</taxon>
        <taxon>Aspergillus subgen. Circumdati</taxon>
    </lineage>
</organism>
<dbReference type="Proteomes" id="UP000326877">
    <property type="component" value="Unassembled WGS sequence"/>
</dbReference>